<evidence type="ECO:0000259" key="2">
    <source>
        <dbReference type="Pfam" id="PF17172"/>
    </source>
</evidence>
<protein>
    <recommendedName>
        <fullName evidence="2">Thioredoxin-like fold domain-containing protein</fullName>
    </recommendedName>
</protein>
<dbReference type="EMBL" id="JAVHNQ010000018">
    <property type="protein sequence ID" value="KAK6330408.1"/>
    <property type="molecule type" value="Genomic_DNA"/>
</dbReference>
<dbReference type="InterPro" id="IPR026928">
    <property type="entry name" value="FAX/IsoI-like"/>
</dbReference>
<dbReference type="SFLD" id="SFLDG01180">
    <property type="entry name" value="SUF1"/>
    <property type="match status" value="1"/>
</dbReference>
<evidence type="ECO:0000313" key="3">
    <source>
        <dbReference type="EMBL" id="KAK6330408.1"/>
    </source>
</evidence>
<dbReference type="PANTHER" id="PTHR12289:SF41">
    <property type="entry name" value="FAILED AXON CONNECTIONS-RELATED"/>
    <property type="match status" value="1"/>
</dbReference>
<name>A0AAV9TZP1_9PEZI</name>
<dbReference type="GO" id="GO:0005737">
    <property type="term" value="C:cytoplasm"/>
    <property type="evidence" value="ECO:0007669"/>
    <property type="project" value="TreeGrafter"/>
</dbReference>
<dbReference type="AlphaFoldDB" id="A0AAV9TZP1"/>
<gene>
    <name evidence="3" type="ORF">TWF696_003505</name>
</gene>
<comment type="caution">
    <text evidence="3">The sequence shown here is derived from an EMBL/GenBank/DDBJ whole genome shotgun (WGS) entry which is preliminary data.</text>
</comment>
<dbReference type="SFLD" id="SFLDS00019">
    <property type="entry name" value="Glutathione_Transferase_(cytos"/>
    <property type="match status" value="1"/>
</dbReference>
<dbReference type="PANTHER" id="PTHR12289">
    <property type="entry name" value="METAXIN RELATED"/>
    <property type="match status" value="1"/>
</dbReference>
<sequence length="326" mass="36366">MLDAIYRPLLGASPDADSILHHQFILHSRNPQAYPVCILPICFGSTSYFQNPTLPTHNMSTQPTVVVYAFEKAPGIPTVSPFCQKLECHLRFAGIQYTQTDTLPFKAPKKKLPFIDVNGTTISDTSFIVRYMKQHKIADLDGNAGLTDLQKAESLAYRGFWEEGIYFAIVSYRWSRKENVPIISQELFGKLPAVTRAAISWWYRRSLNKSLTLQGIGRHTPAEVDTILRDAFSALETRLTTASGKAEWFHHTAAPTDIDAVLAAMLINVCGTRSNSLPKDMILKSSVLRGYVKMVVEQYFQEFAGLLGELKEADTQLAVPADPPVI</sequence>
<dbReference type="InterPro" id="IPR012336">
    <property type="entry name" value="Thioredoxin-like_fold"/>
</dbReference>
<dbReference type="InterPro" id="IPR050931">
    <property type="entry name" value="Mito_Protein_Transport_Metaxin"/>
</dbReference>
<organism evidence="3 4">
    <name type="scientific">Orbilia brochopaga</name>
    <dbReference type="NCBI Taxonomy" id="3140254"/>
    <lineage>
        <taxon>Eukaryota</taxon>
        <taxon>Fungi</taxon>
        <taxon>Dikarya</taxon>
        <taxon>Ascomycota</taxon>
        <taxon>Pezizomycotina</taxon>
        <taxon>Orbiliomycetes</taxon>
        <taxon>Orbiliales</taxon>
        <taxon>Orbiliaceae</taxon>
        <taxon>Orbilia</taxon>
    </lineage>
</organism>
<dbReference type="SUPFAM" id="SSF52833">
    <property type="entry name" value="Thioredoxin-like"/>
    <property type="match status" value="1"/>
</dbReference>
<reference evidence="3 4" key="1">
    <citation type="submission" date="2019-10" db="EMBL/GenBank/DDBJ databases">
        <authorList>
            <person name="Palmer J.M."/>
        </authorList>
    </citation>
    <scope>NUCLEOTIDE SEQUENCE [LARGE SCALE GENOMIC DNA]</scope>
    <source>
        <strain evidence="3 4">TWF696</strain>
    </source>
</reference>
<dbReference type="Pfam" id="PF17172">
    <property type="entry name" value="GST_N_4"/>
    <property type="match status" value="1"/>
</dbReference>
<accession>A0AAV9TZP1</accession>
<dbReference type="Proteomes" id="UP001375240">
    <property type="component" value="Unassembled WGS sequence"/>
</dbReference>
<dbReference type="InterPro" id="IPR040079">
    <property type="entry name" value="Glutathione_S-Trfase"/>
</dbReference>
<comment type="similarity">
    <text evidence="1">Belongs to the FAX family.</text>
</comment>
<dbReference type="SFLD" id="SFLDG01200">
    <property type="entry name" value="SUF1.1"/>
    <property type="match status" value="1"/>
</dbReference>
<keyword evidence="4" id="KW-1185">Reference proteome</keyword>
<evidence type="ECO:0000313" key="4">
    <source>
        <dbReference type="Proteomes" id="UP001375240"/>
    </source>
</evidence>
<evidence type="ECO:0000256" key="1">
    <source>
        <dbReference type="ARBA" id="ARBA00006475"/>
    </source>
</evidence>
<proteinExistence type="inferred from homology"/>
<feature type="domain" description="Thioredoxin-like fold" evidence="2">
    <location>
        <begin position="81"/>
        <end position="179"/>
    </location>
</feature>
<dbReference type="InterPro" id="IPR036249">
    <property type="entry name" value="Thioredoxin-like_sf"/>
</dbReference>